<dbReference type="GO" id="GO:0005634">
    <property type="term" value="C:nucleus"/>
    <property type="evidence" value="ECO:0007669"/>
    <property type="project" value="InterPro"/>
</dbReference>
<dbReference type="EMBL" id="UYYG01001154">
    <property type="protein sequence ID" value="VDN56135.1"/>
    <property type="molecule type" value="Genomic_DNA"/>
</dbReference>
<evidence type="ECO:0000259" key="5">
    <source>
        <dbReference type="PROSITE" id="PS51700"/>
    </source>
</evidence>
<comment type="catalytic activity">
    <reaction evidence="1">
        <text>All bonds known to be hydrolyzed by this endopeptidase have arginine in P1 and an acidic residue in P4. P6 is often occupied by an acidic residue or by a hydroxy-amino-acid residue, the phosphorylation of which enhances cleavage.</text>
        <dbReference type="EC" id="3.4.22.49"/>
    </reaction>
</comment>
<dbReference type="STRING" id="318479.A0A3P7PNQ2"/>
<dbReference type="GO" id="GO:0005813">
    <property type="term" value="C:centrosome"/>
    <property type="evidence" value="ECO:0007669"/>
    <property type="project" value="TreeGrafter"/>
</dbReference>
<dbReference type="GO" id="GO:0051307">
    <property type="term" value="P:meiotic chromosome separation"/>
    <property type="evidence" value="ECO:0007669"/>
    <property type="project" value="TreeGrafter"/>
</dbReference>
<accession>A0A3P7PNQ2</accession>
<dbReference type="Proteomes" id="UP000274756">
    <property type="component" value="Unassembled WGS sequence"/>
</dbReference>
<keyword evidence="3" id="KW-0378">Hydrolase</keyword>
<dbReference type="GO" id="GO:0006508">
    <property type="term" value="P:proteolysis"/>
    <property type="evidence" value="ECO:0007669"/>
    <property type="project" value="InterPro"/>
</dbReference>
<dbReference type="GO" id="GO:0005737">
    <property type="term" value="C:cytoplasm"/>
    <property type="evidence" value="ECO:0007669"/>
    <property type="project" value="TreeGrafter"/>
</dbReference>
<feature type="domain" description="Peptidase C50" evidence="5">
    <location>
        <begin position="45"/>
        <end position="131"/>
    </location>
</feature>
<organism evidence="6 7">
    <name type="scientific">Dracunculus medinensis</name>
    <name type="common">Guinea worm</name>
    <dbReference type="NCBI Taxonomy" id="318479"/>
    <lineage>
        <taxon>Eukaryota</taxon>
        <taxon>Metazoa</taxon>
        <taxon>Ecdysozoa</taxon>
        <taxon>Nematoda</taxon>
        <taxon>Chromadorea</taxon>
        <taxon>Rhabditida</taxon>
        <taxon>Spirurina</taxon>
        <taxon>Dracunculoidea</taxon>
        <taxon>Dracunculidae</taxon>
        <taxon>Dracunculus</taxon>
    </lineage>
</organism>
<proteinExistence type="predicted"/>
<evidence type="ECO:0000256" key="1">
    <source>
        <dbReference type="ARBA" id="ARBA00000451"/>
    </source>
</evidence>
<reference evidence="6 7" key="1">
    <citation type="submission" date="2018-11" db="EMBL/GenBank/DDBJ databases">
        <authorList>
            <consortium name="Pathogen Informatics"/>
        </authorList>
    </citation>
    <scope>NUCLEOTIDE SEQUENCE [LARGE SCALE GENOMIC DNA]</scope>
</reference>
<dbReference type="PANTHER" id="PTHR12792:SF0">
    <property type="entry name" value="SEPARIN"/>
    <property type="match status" value="1"/>
</dbReference>
<keyword evidence="7" id="KW-1185">Reference proteome</keyword>
<evidence type="ECO:0000313" key="7">
    <source>
        <dbReference type="Proteomes" id="UP000274756"/>
    </source>
</evidence>
<dbReference type="GO" id="GO:0072686">
    <property type="term" value="C:mitotic spindle"/>
    <property type="evidence" value="ECO:0007669"/>
    <property type="project" value="TreeGrafter"/>
</dbReference>
<evidence type="ECO:0000313" key="6">
    <source>
        <dbReference type="EMBL" id="VDN56135.1"/>
    </source>
</evidence>
<dbReference type="Pfam" id="PF03568">
    <property type="entry name" value="Separin_C"/>
    <property type="match status" value="1"/>
</dbReference>
<dbReference type="InterPro" id="IPR030397">
    <property type="entry name" value="SEPARIN_core_dom"/>
</dbReference>
<dbReference type="EC" id="3.4.22.49" evidence="2"/>
<evidence type="ECO:0000256" key="2">
    <source>
        <dbReference type="ARBA" id="ARBA00012489"/>
    </source>
</evidence>
<dbReference type="PROSITE" id="PS51700">
    <property type="entry name" value="SEPARIN"/>
    <property type="match status" value="1"/>
</dbReference>
<evidence type="ECO:0000256" key="4">
    <source>
        <dbReference type="ARBA" id="ARBA00022829"/>
    </source>
</evidence>
<dbReference type="AlphaFoldDB" id="A0A3P7PNQ2"/>
<evidence type="ECO:0000256" key="3">
    <source>
        <dbReference type="ARBA" id="ARBA00022801"/>
    </source>
</evidence>
<dbReference type="InterPro" id="IPR005314">
    <property type="entry name" value="Peptidase_C50"/>
</dbReference>
<dbReference type="GO" id="GO:0004197">
    <property type="term" value="F:cysteine-type endopeptidase activity"/>
    <property type="evidence" value="ECO:0007669"/>
    <property type="project" value="InterPro"/>
</dbReference>
<protein>
    <recommendedName>
        <fullName evidence="2">separase</fullName>
        <ecNumber evidence="2">3.4.22.49</ecNumber>
    </recommendedName>
</protein>
<sequence>MALFPFEMMPVFEHFFHISRIPSIYFTKELLNKSKSNKIPLHVDGKNTYYLVDPGGDLHDTRTLFSKLLKKYDCWKGCVGEAPQSKDLLQYMGHGSGIRYFGTDDLRKCCCRAVSVLMGCSRILHEGRGFDGRGHVYDYHIAKCPCLIGCLWTVSDGEIDRFISCFLEYSFFSSNYRFLLDGIGIARYACKLRYLTGASVVSYGLPITVDITGIRASNGEVEQ</sequence>
<keyword evidence="4" id="KW-0159">Chromosome partition</keyword>
<gene>
    <name evidence="6" type="ORF">DME_LOCUS6108</name>
</gene>
<dbReference type="OrthoDB" id="10255632at2759"/>
<dbReference type="PANTHER" id="PTHR12792">
    <property type="entry name" value="EXTRA SPINDLE POLES 1-RELATED"/>
    <property type="match status" value="1"/>
</dbReference>
<name>A0A3P7PNQ2_DRAME</name>